<dbReference type="Proteomes" id="UP000076661">
    <property type="component" value="Unassembled WGS sequence"/>
</dbReference>
<dbReference type="Pfam" id="PF25876">
    <property type="entry name" value="HH_MFP_RND"/>
    <property type="match status" value="1"/>
</dbReference>
<comment type="caution">
    <text evidence="4">The sequence shown here is derived from an EMBL/GenBank/DDBJ whole genome shotgun (WGS) entry which is preliminary data.</text>
</comment>
<dbReference type="InterPro" id="IPR006143">
    <property type="entry name" value="RND_pump_MFP"/>
</dbReference>
<dbReference type="RefSeq" id="WP_063379806.1">
    <property type="nucleotide sequence ID" value="NZ_AUXX01000003.1"/>
</dbReference>
<evidence type="ECO:0000313" key="5">
    <source>
        <dbReference type="Proteomes" id="UP000076661"/>
    </source>
</evidence>
<dbReference type="Gene3D" id="2.40.50.100">
    <property type="match status" value="1"/>
</dbReference>
<evidence type="ECO:0000313" key="4">
    <source>
        <dbReference type="EMBL" id="KZN69892.1"/>
    </source>
</evidence>
<dbReference type="InterPro" id="IPR058792">
    <property type="entry name" value="Beta-barrel_RND_2"/>
</dbReference>
<comment type="similarity">
    <text evidence="1">Belongs to the membrane fusion protein (MFP) (TC 8.A.1) family.</text>
</comment>
<dbReference type="Pfam" id="PF25954">
    <property type="entry name" value="Beta-barrel_RND_2"/>
    <property type="match status" value="1"/>
</dbReference>
<dbReference type="SUPFAM" id="SSF111369">
    <property type="entry name" value="HlyD-like secretion proteins"/>
    <property type="match status" value="1"/>
</dbReference>
<dbReference type="PATRIC" id="fig|1365257.3.peg.456"/>
<organism evidence="4 5">
    <name type="scientific">Pseudoalteromonas luteoviolacea S4060-1</name>
    <dbReference type="NCBI Taxonomy" id="1365257"/>
    <lineage>
        <taxon>Bacteria</taxon>
        <taxon>Pseudomonadati</taxon>
        <taxon>Pseudomonadota</taxon>
        <taxon>Gammaproteobacteria</taxon>
        <taxon>Alteromonadales</taxon>
        <taxon>Pseudoalteromonadaceae</taxon>
        <taxon>Pseudoalteromonas</taxon>
    </lineage>
</organism>
<name>A0A161Z1L3_9GAMM</name>
<dbReference type="Gene3D" id="1.10.287.470">
    <property type="entry name" value="Helix hairpin bin"/>
    <property type="match status" value="1"/>
</dbReference>
<dbReference type="PANTHER" id="PTHR30469">
    <property type="entry name" value="MULTIDRUG RESISTANCE PROTEIN MDTA"/>
    <property type="match status" value="1"/>
</dbReference>
<reference evidence="4 5" key="1">
    <citation type="submission" date="2013-07" db="EMBL/GenBank/DDBJ databases">
        <title>Comparative Genomic and Metabolomic Analysis of Twelve Strains of Pseudoalteromonas luteoviolacea.</title>
        <authorList>
            <person name="Vynne N.G."/>
            <person name="Mansson M."/>
            <person name="Gram L."/>
        </authorList>
    </citation>
    <scope>NUCLEOTIDE SEQUENCE [LARGE SCALE GENOMIC DNA]</scope>
    <source>
        <strain evidence="4 5">S4060-1</strain>
    </source>
</reference>
<protein>
    <recommendedName>
        <fullName evidence="6">RND efflux pump membrane fusion protein barrel-sandwich domain-containing protein</fullName>
    </recommendedName>
</protein>
<feature type="domain" description="Multidrug resistance protein MdtA-like alpha-helical hairpin" evidence="2">
    <location>
        <begin position="107"/>
        <end position="163"/>
    </location>
</feature>
<feature type="domain" description="CusB-like beta-barrel" evidence="3">
    <location>
        <begin position="202"/>
        <end position="275"/>
    </location>
</feature>
<dbReference type="EMBL" id="AUXX01000003">
    <property type="protein sequence ID" value="KZN69892.1"/>
    <property type="molecule type" value="Genomic_DNA"/>
</dbReference>
<gene>
    <name evidence="4" type="ORF">N478_10370</name>
</gene>
<dbReference type="AlphaFoldDB" id="A0A161Z1L3"/>
<evidence type="ECO:0000259" key="2">
    <source>
        <dbReference type="Pfam" id="PF25876"/>
    </source>
</evidence>
<dbReference type="Gene3D" id="2.40.420.20">
    <property type="match status" value="1"/>
</dbReference>
<evidence type="ECO:0000259" key="3">
    <source>
        <dbReference type="Pfam" id="PF25954"/>
    </source>
</evidence>
<dbReference type="InterPro" id="IPR058624">
    <property type="entry name" value="MdtA-like_HH"/>
</dbReference>
<evidence type="ECO:0008006" key="6">
    <source>
        <dbReference type="Google" id="ProtNLM"/>
    </source>
</evidence>
<accession>A0A161Z1L3</accession>
<evidence type="ECO:0000256" key="1">
    <source>
        <dbReference type="ARBA" id="ARBA00009477"/>
    </source>
</evidence>
<dbReference type="PANTHER" id="PTHR30469:SF11">
    <property type="entry name" value="BLL4320 PROTEIN"/>
    <property type="match status" value="1"/>
</dbReference>
<dbReference type="Gene3D" id="2.40.30.170">
    <property type="match status" value="1"/>
</dbReference>
<proteinExistence type="inferred from homology"/>
<dbReference type="NCBIfam" id="TIGR01730">
    <property type="entry name" value="RND_mfp"/>
    <property type="match status" value="1"/>
</dbReference>
<sequence>MNIKRWLSAIFIVLTVIAGLGFIKFQQVQAAIAFGESFPEPSATVKSTYVQEVQHTQYVKVVGQLQARQTITVRNEYSGLITYVGFKPGEIVQAEQVLLKLDTSIDEANLRAAKARVKLAKSTYERVVKLLAQKRISPDEVDKAEADVAVGEADVQNLQALIAKKTILAPFTGQTGLDQYQSGQFIDVNTAITSLVGVDDAIWIDFQIPQTLAQPSIGSNVNVTFIEATKSTVRFATVIAKTPSLDATSRQQSYRALLPNPNNRYGHNQMATVEVPTAHINAVSVPNNAITRSHFGEFVYVLEKDDEQNWRAKPVKVTLGDKVKDNQIVLSGLSGGEFIASEGAFKLKENLLVYIDQTASSEDQSGAQ</sequence>
<dbReference type="GO" id="GO:0015562">
    <property type="term" value="F:efflux transmembrane transporter activity"/>
    <property type="evidence" value="ECO:0007669"/>
    <property type="project" value="TreeGrafter"/>
</dbReference>
<dbReference type="GO" id="GO:1990281">
    <property type="term" value="C:efflux pump complex"/>
    <property type="evidence" value="ECO:0007669"/>
    <property type="project" value="TreeGrafter"/>
</dbReference>